<sequence>MDKIQTLLSQISLLSKKNNEILEIMGTRFNIFHILGVSHYENTHSTILAELLNPEGTHGLHNSFLKLFLDINQIEGFDSRNALVRTEVAVSEYGRIDILIESSNWAVIIENKFYAKDQPEQLKRYNEYAIGKYGVGNYMILYLTPDGRYASDDSGRGVDYRCISYKKTIIEWLGQCVGIAVHRPLVRETINQYINYLKQLTGQDMSTIVQSEIINLLSKAENIESVLQIPTYIEAVKDAIMTKMIQSVALECGVKGGLRTDLKEREFYFYKESWKEGTSIYFGLDKGKVYYAIKTKESLDGKAKPEIYLEHLFEEGIDAFDPYGYGYICEYDWLTNNHIWVEMADGSFAKKYIIPSVKKILEFVECDEMLKSKLEERNENV</sequence>
<name>A0A354MH44_9BACT</name>
<accession>A0A354MH44</accession>
<dbReference type="Pfam" id="PF14281">
    <property type="entry name" value="PDDEXK_4"/>
    <property type="match status" value="1"/>
</dbReference>
<comment type="caution">
    <text evidence="2">The sequence shown here is derived from an EMBL/GenBank/DDBJ whole genome shotgun (WGS) entry which is preliminary data.</text>
</comment>
<dbReference type="Proteomes" id="UP000448908">
    <property type="component" value="Unassembled WGS sequence"/>
</dbReference>
<evidence type="ECO:0000313" key="4">
    <source>
        <dbReference type="Proteomes" id="UP000482671"/>
    </source>
</evidence>
<gene>
    <name evidence="1" type="ORF">GMD92_18900</name>
    <name evidence="2" type="ORF">GME02_04245</name>
</gene>
<evidence type="ECO:0000313" key="2">
    <source>
        <dbReference type="EMBL" id="MTV00886.1"/>
    </source>
</evidence>
<protein>
    <recommendedName>
        <fullName evidence="5">PD-(D/E)XK nuclease superfamily protein</fullName>
    </recommendedName>
</protein>
<dbReference type="InterPro" id="IPR029470">
    <property type="entry name" value="PDDEXK_4"/>
</dbReference>
<evidence type="ECO:0000313" key="1">
    <source>
        <dbReference type="EMBL" id="MTU71069.1"/>
    </source>
</evidence>
<dbReference type="EMBL" id="WNDD01000004">
    <property type="protein sequence ID" value="MTV00886.1"/>
    <property type="molecule type" value="Genomic_DNA"/>
</dbReference>
<dbReference type="Proteomes" id="UP000482671">
    <property type="component" value="Unassembled WGS sequence"/>
</dbReference>
<dbReference type="AlphaFoldDB" id="A0A354MH44"/>
<dbReference type="GeneID" id="49202295"/>
<organism evidence="2 4">
    <name type="scientific">Parabacteroides merdae</name>
    <dbReference type="NCBI Taxonomy" id="46503"/>
    <lineage>
        <taxon>Bacteria</taxon>
        <taxon>Pseudomonadati</taxon>
        <taxon>Bacteroidota</taxon>
        <taxon>Bacteroidia</taxon>
        <taxon>Bacteroidales</taxon>
        <taxon>Tannerellaceae</taxon>
        <taxon>Parabacteroides</taxon>
    </lineage>
</organism>
<dbReference type="RefSeq" id="WP_005639313.1">
    <property type="nucleotide sequence ID" value="NZ_BAABYG010000001.1"/>
</dbReference>
<evidence type="ECO:0008006" key="5">
    <source>
        <dbReference type="Google" id="ProtNLM"/>
    </source>
</evidence>
<reference evidence="3 4" key="1">
    <citation type="journal article" date="2019" name="Nat. Med.">
        <title>A library of human gut bacterial isolates paired with longitudinal multiomics data enables mechanistic microbiome research.</title>
        <authorList>
            <person name="Poyet M."/>
            <person name="Groussin M."/>
            <person name="Gibbons S.M."/>
            <person name="Avila-Pacheco J."/>
            <person name="Jiang X."/>
            <person name="Kearney S.M."/>
            <person name="Perrotta A.R."/>
            <person name="Berdy B."/>
            <person name="Zhao S."/>
            <person name="Lieberman T.D."/>
            <person name="Swanson P.K."/>
            <person name="Smith M."/>
            <person name="Roesemann S."/>
            <person name="Alexander J.E."/>
            <person name="Rich S.A."/>
            <person name="Livny J."/>
            <person name="Vlamakis H."/>
            <person name="Clish C."/>
            <person name="Bullock K."/>
            <person name="Deik A."/>
            <person name="Scott J."/>
            <person name="Pierce K.A."/>
            <person name="Xavier R.J."/>
            <person name="Alm E.J."/>
        </authorList>
    </citation>
    <scope>NUCLEOTIDE SEQUENCE [LARGE SCALE GENOMIC DNA]</scope>
    <source>
        <strain evidence="2 4">BIOML-A11</strain>
        <strain evidence="1 3">BIOML-A16</strain>
    </source>
</reference>
<dbReference type="EMBL" id="WNDA01000043">
    <property type="protein sequence ID" value="MTU71069.1"/>
    <property type="molecule type" value="Genomic_DNA"/>
</dbReference>
<dbReference type="STRING" id="46503.ERS852463_00440"/>
<proteinExistence type="predicted"/>
<evidence type="ECO:0000313" key="3">
    <source>
        <dbReference type="Proteomes" id="UP000448908"/>
    </source>
</evidence>
<dbReference type="OrthoDB" id="6346224at2"/>